<proteinExistence type="predicted"/>
<gene>
    <name evidence="2" type="ORF">Sradi_3773000</name>
</gene>
<reference evidence="2" key="1">
    <citation type="submission" date="2020-06" db="EMBL/GenBank/DDBJ databases">
        <authorList>
            <person name="Li T."/>
            <person name="Hu X."/>
            <person name="Zhang T."/>
            <person name="Song X."/>
            <person name="Zhang H."/>
            <person name="Dai N."/>
            <person name="Sheng W."/>
            <person name="Hou X."/>
            <person name="Wei L."/>
        </authorList>
    </citation>
    <scope>NUCLEOTIDE SEQUENCE</scope>
    <source>
        <strain evidence="2">G02</strain>
        <tissue evidence="2">Leaf</tissue>
    </source>
</reference>
<name>A0AAW2PZY6_SESRA</name>
<comment type="caution">
    <text evidence="2">The sequence shown here is derived from an EMBL/GenBank/DDBJ whole genome shotgun (WGS) entry which is preliminary data.</text>
</comment>
<dbReference type="Gene3D" id="1.20.5.340">
    <property type="match status" value="1"/>
</dbReference>
<feature type="coiled-coil region" evidence="1">
    <location>
        <begin position="157"/>
        <end position="219"/>
    </location>
</feature>
<accession>A0AAW2PZY6</accession>
<evidence type="ECO:0000313" key="2">
    <source>
        <dbReference type="EMBL" id="KAL0360885.1"/>
    </source>
</evidence>
<dbReference type="AlphaFoldDB" id="A0AAW2PZY6"/>
<reference evidence="2" key="2">
    <citation type="journal article" date="2024" name="Plant">
        <title>Genomic evolution and insights into agronomic trait innovations of Sesamum species.</title>
        <authorList>
            <person name="Miao H."/>
            <person name="Wang L."/>
            <person name="Qu L."/>
            <person name="Liu H."/>
            <person name="Sun Y."/>
            <person name="Le M."/>
            <person name="Wang Q."/>
            <person name="Wei S."/>
            <person name="Zheng Y."/>
            <person name="Lin W."/>
            <person name="Duan Y."/>
            <person name="Cao H."/>
            <person name="Xiong S."/>
            <person name="Wang X."/>
            <person name="Wei L."/>
            <person name="Li C."/>
            <person name="Ma Q."/>
            <person name="Ju M."/>
            <person name="Zhao R."/>
            <person name="Li G."/>
            <person name="Mu C."/>
            <person name="Tian Q."/>
            <person name="Mei H."/>
            <person name="Zhang T."/>
            <person name="Gao T."/>
            <person name="Zhang H."/>
        </authorList>
    </citation>
    <scope>NUCLEOTIDE SEQUENCE</scope>
    <source>
        <strain evidence="2">G02</strain>
    </source>
</reference>
<evidence type="ECO:0000256" key="1">
    <source>
        <dbReference type="SAM" id="Coils"/>
    </source>
</evidence>
<dbReference type="EMBL" id="JACGWJ010000016">
    <property type="protein sequence ID" value="KAL0360885.1"/>
    <property type="molecule type" value="Genomic_DNA"/>
</dbReference>
<sequence>MSFFVSKLRARLRFPIPSFFRKVSRNLRVLLNQLVPNSIRLLVAFSLVLRYNNLIPTSELFCQCFQLKRTEPGVFHFVPRRGVSFLPTPSPPSTGKAISFLFCLLSPGIFPASRFISLLPPEPGLDADLGSGQGAFIYQAFILRGESLSRASEGSSRSQGEADVRSLEDRVERLQGEIDELKAAKKEAGARCQKEEKEVKRLQREMKALQEEHAEELWVHADRVRKEFSETEEDKNLLKACWAIRLAEHKKSEAY</sequence>
<organism evidence="2">
    <name type="scientific">Sesamum radiatum</name>
    <name type="common">Black benniseed</name>
    <dbReference type="NCBI Taxonomy" id="300843"/>
    <lineage>
        <taxon>Eukaryota</taxon>
        <taxon>Viridiplantae</taxon>
        <taxon>Streptophyta</taxon>
        <taxon>Embryophyta</taxon>
        <taxon>Tracheophyta</taxon>
        <taxon>Spermatophyta</taxon>
        <taxon>Magnoliopsida</taxon>
        <taxon>eudicotyledons</taxon>
        <taxon>Gunneridae</taxon>
        <taxon>Pentapetalae</taxon>
        <taxon>asterids</taxon>
        <taxon>lamiids</taxon>
        <taxon>Lamiales</taxon>
        <taxon>Pedaliaceae</taxon>
        <taxon>Sesamum</taxon>
    </lineage>
</organism>
<keyword evidence="1" id="KW-0175">Coiled coil</keyword>
<protein>
    <submittedName>
        <fullName evidence="2">Uncharacterized protein</fullName>
    </submittedName>
</protein>